<keyword evidence="5" id="KW-0238">DNA-binding</keyword>
<keyword evidence="9" id="KW-1185">Reference proteome</keyword>
<dbReference type="PANTHER" id="PTHR47782">
    <property type="entry name" value="ZN(II)2CYS6 TRANSCRIPTION FACTOR (EUROFUNG)-RELATED"/>
    <property type="match status" value="1"/>
</dbReference>
<sequence>MTIFFVSVRLRQISSHIQTEFSRLKREHGEPSPRHLMAGHVHVVLNKLLQELENWRKNTPMIQDPSCLYETQEWYDLLHARERLSVVRRAIDLVPKVNGSPSKQILALFLKSALQTIERYCILCQMRDLMTHTRSYFHMLFTAGLSVMYCISVPKSIDRENLRASYEGLIKCEETLVSMARQLPDAHNYVAVFEALRCDISRKLRPNMDMTTVGSAADGSLTIGDLTNPLPTAEPGSMSANLGNVAFLPSQSQGFNQMSNGRVQLADAMDQVTGGTQPDGASYQDGSSTVDLMNWALHNYDSLWYMESALGEYVYGDPTNAGIWEGFEF</sequence>
<evidence type="ECO:0000313" key="8">
    <source>
        <dbReference type="EMBL" id="KAJ4187454.1"/>
    </source>
</evidence>
<dbReference type="AlphaFoldDB" id="A0A9W8R676"/>
<dbReference type="GO" id="GO:0045944">
    <property type="term" value="P:positive regulation of transcription by RNA polymerase II"/>
    <property type="evidence" value="ECO:0007669"/>
    <property type="project" value="TreeGrafter"/>
</dbReference>
<dbReference type="GO" id="GO:0043565">
    <property type="term" value="F:sequence-specific DNA binding"/>
    <property type="evidence" value="ECO:0007669"/>
    <property type="project" value="TreeGrafter"/>
</dbReference>
<keyword evidence="3" id="KW-0862">Zinc</keyword>
<comment type="caution">
    <text evidence="8">The sequence shown here is derived from an EMBL/GenBank/DDBJ whole genome shotgun (WGS) entry which is preliminary data.</text>
</comment>
<evidence type="ECO:0000256" key="7">
    <source>
        <dbReference type="ARBA" id="ARBA00023242"/>
    </source>
</evidence>
<dbReference type="InterPro" id="IPR052202">
    <property type="entry name" value="Yeast_MetPath_Reg"/>
</dbReference>
<organism evidence="8 9">
    <name type="scientific">Fusarium falciforme</name>
    <dbReference type="NCBI Taxonomy" id="195108"/>
    <lineage>
        <taxon>Eukaryota</taxon>
        <taxon>Fungi</taxon>
        <taxon>Dikarya</taxon>
        <taxon>Ascomycota</taxon>
        <taxon>Pezizomycotina</taxon>
        <taxon>Sordariomycetes</taxon>
        <taxon>Hypocreomycetidae</taxon>
        <taxon>Hypocreales</taxon>
        <taxon>Nectriaceae</taxon>
        <taxon>Fusarium</taxon>
        <taxon>Fusarium solani species complex</taxon>
    </lineage>
</organism>
<name>A0A9W8R676_9HYPO</name>
<dbReference type="EMBL" id="JAOQAV010000017">
    <property type="protein sequence ID" value="KAJ4187454.1"/>
    <property type="molecule type" value="Genomic_DNA"/>
</dbReference>
<accession>A0A9W8R676</accession>
<keyword evidence="2" id="KW-0479">Metal-binding</keyword>
<dbReference type="PANTHER" id="PTHR47782:SF12">
    <property type="entry name" value="ZN(II)2CYS6 TRANSCRIPTION FACTOR (EUROFUNG)"/>
    <property type="match status" value="1"/>
</dbReference>
<evidence type="ECO:0000256" key="6">
    <source>
        <dbReference type="ARBA" id="ARBA00023163"/>
    </source>
</evidence>
<comment type="subcellular location">
    <subcellularLocation>
        <location evidence="1">Nucleus</location>
    </subcellularLocation>
</comment>
<evidence type="ECO:0000256" key="4">
    <source>
        <dbReference type="ARBA" id="ARBA00023015"/>
    </source>
</evidence>
<evidence type="ECO:0000256" key="3">
    <source>
        <dbReference type="ARBA" id="ARBA00022833"/>
    </source>
</evidence>
<dbReference type="CDD" id="cd12148">
    <property type="entry name" value="fungal_TF_MHR"/>
    <property type="match status" value="1"/>
</dbReference>
<dbReference type="GO" id="GO:0005634">
    <property type="term" value="C:nucleus"/>
    <property type="evidence" value="ECO:0007669"/>
    <property type="project" value="UniProtKB-SubCell"/>
</dbReference>
<keyword evidence="6" id="KW-0804">Transcription</keyword>
<gene>
    <name evidence="8" type="ORF">NW755_006943</name>
</gene>
<reference evidence="8" key="1">
    <citation type="submission" date="2022-09" db="EMBL/GenBank/DDBJ databases">
        <title>Fusarium specimens isolated from Avocado Roots.</title>
        <authorList>
            <person name="Stajich J."/>
            <person name="Roper C."/>
            <person name="Heimlech-Rivalta G."/>
        </authorList>
    </citation>
    <scope>NUCLEOTIDE SEQUENCE</scope>
    <source>
        <strain evidence="8">A02</strain>
    </source>
</reference>
<dbReference type="GO" id="GO:0000981">
    <property type="term" value="F:DNA-binding transcription factor activity, RNA polymerase II-specific"/>
    <property type="evidence" value="ECO:0007669"/>
    <property type="project" value="TreeGrafter"/>
</dbReference>
<keyword evidence="4" id="KW-0805">Transcription regulation</keyword>
<proteinExistence type="predicted"/>
<evidence type="ECO:0000256" key="2">
    <source>
        <dbReference type="ARBA" id="ARBA00022723"/>
    </source>
</evidence>
<evidence type="ECO:0000256" key="5">
    <source>
        <dbReference type="ARBA" id="ARBA00023125"/>
    </source>
</evidence>
<keyword evidence="7" id="KW-0539">Nucleus</keyword>
<evidence type="ECO:0000313" key="9">
    <source>
        <dbReference type="Proteomes" id="UP001152087"/>
    </source>
</evidence>
<evidence type="ECO:0000256" key="1">
    <source>
        <dbReference type="ARBA" id="ARBA00004123"/>
    </source>
</evidence>
<dbReference type="Proteomes" id="UP001152087">
    <property type="component" value="Unassembled WGS sequence"/>
</dbReference>
<protein>
    <submittedName>
        <fullName evidence="8">Uncharacterized protein</fullName>
    </submittedName>
</protein>
<dbReference type="GO" id="GO:0046872">
    <property type="term" value="F:metal ion binding"/>
    <property type="evidence" value="ECO:0007669"/>
    <property type="project" value="UniProtKB-KW"/>
</dbReference>